<sequence length="151" mass="17351">MMWNLITDPAKATFLLNDCTGAVKCTYWMTGLQMDYDISTIGEGDYVEIFGWPEVNDSVRHLTVFSCRNVTNYNLITQHFLYCIYTHLDLRRVTIISHVFSYFLRDYTNPACIVFNMDCCEAPASADTTAHQGGVQHHTRLHGPGRPWTKF</sequence>
<evidence type="ECO:0000256" key="2">
    <source>
        <dbReference type="ARBA" id="ARBA00023125"/>
    </source>
</evidence>
<dbReference type="InterPro" id="IPR012340">
    <property type="entry name" value="NA-bd_OB-fold"/>
</dbReference>
<dbReference type="Gramene" id="PNT60996">
    <property type="protein sequence ID" value="PNT60996"/>
    <property type="gene ID" value="BRADI_5g08884v3"/>
</dbReference>
<dbReference type="ExpressionAtlas" id="A0A2K2CG41">
    <property type="expression patterns" value="baseline"/>
</dbReference>
<keyword evidence="7" id="KW-1185">Reference proteome</keyword>
<dbReference type="GO" id="GO:0005634">
    <property type="term" value="C:nucleus"/>
    <property type="evidence" value="ECO:0007669"/>
    <property type="project" value="UniProtKB-SubCell"/>
</dbReference>
<evidence type="ECO:0000313" key="7">
    <source>
        <dbReference type="Proteomes" id="UP000008810"/>
    </source>
</evidence>
<reference evidence="5" key="2">
    <citation type="submission" date="2017-06" db="EMBL/GenBank/DDBJ databases">
        <title>WGS assembly of Brachypodium distachyon.</title>
        <authorList>
            <consortium name="The International Brachypodium Initiative"/>
            <person name="Lucas S."/>
            <person name="Harmon-Smith M."/>
            <person name="Lail K."/>
            <person name="Tice H."/>
            <person name="Grimwood J."/>
            <person name="Bruce D."/>
            <person name="Barry K."/>
            <person name="Shu S."/>
            <person name="Lindquist E."/>
            <person name="Wang M."/>
            <person name="Pitluck S."/>
            <person name="Vogel J.P."/>
            <person name="Garvin D.F."/>
            <person name="Mockler T.C."/>
            <person name="Schmutz J."/>
            <person name="Rokhsar D."/>
            <person name="Bevan M.W."/>
        </authorList>
    </citation>
    <scope>NUCLEOTIDE SEQUENCE</scope>
    <source>
        <strain evidence="5">Bd21</strain>
    </source>
</reference>
<dbReference type="PANTHER" id="PTHR13989:SF49">
    <property type="entry name" value="REPLICATION PROTEIN A 32 KDA SUBUNIT B"/>
    <property type="match status" value="1"/>
</dbReference>
<dbReference type="EnsemblPlants" id="PNT60996">
    <property type="protein sequence ID" value="PNT60996"/>
    <property type="gene ID" value="BRADI_5g08884v3"/>
</dbReference>
<gene>
    <name evidence="5" type="ORF">BRADI_5g08884v3</name>
</gene>
<feature type="region of interest" description="Disordered" evidence="4">
    <location>
        <begin position="131"/>
        <end position="151"/>
    </location>
</feature>
<organism evidence="5">
    <name type="scientific">Brachypodium distachyon</name>
    <name type="common">Purple false brome</name>
    <name type="synonym">Trachynia distachya</name>
    <dbReference type="NCBI Taxonomy" id="15368"/>
    <lineage>
        <taxon>Eukaryota</taxon>
        <taxon>Viridiplantae</taxon>
        <taxon>Streptophyta</taxon>
        <taxon>Embryophyta</taxon>
        <taxon>Tracheophyta</taxon>
        <taxon>Spermatophyta</taxon>
        <taxon>Magnoliopsida</taxon>
        <taxon>Liliopsida</taxon>
        <taxon>Poales</taxon>
        <taxon>Poaceae</taxon>
        <taxon>BOP clade</taxon>
        <taxon>Pooideae</taxon>
        <taxon>Stipodae</taxon>
        <taxon>Brachypodieae</taxon>
        <taxon>Brachypodium</taxon>
    </lineage>
</organism>
<dbReference type="EnsemblPlants" id="PNT60998">
    <property type="protein sequence ID" value="PNT60998"/>
    <property type="gene ID" value="BRADI_5g08884v3"/>
</dbReference>
<reference evidence="5 6" key="1">
    <citation type="journal article" date="2010" name="Nature">
        <title>Genome sequencing and analysis of the model grass Brachypodium distachyon.</title>
        <authorList>
            <consortium name="International Brachypodium Initiative"/>
        </authorList>
    </citation>
    <scope>NUCLEOTIDE SEQUENCE [LARGE SCALE GENOMIC DNA]</scope>
    <source>
        <strain evidence="5 6">Bd21</strain>
    </source>
</reference>
<dbReference type="Proteomes" id="UP000008810">
    <property type="component" value="Chromosome 5"/>
</dbReference>
<dbReference type="Gramene" id="PNT60998">
    <property type="protein sequence ID" value="PNT60998"/>
    <property type="gene ID" value="BRADI_5g08884v3"/>
</dbReference>
<proteinExistence type="predicted"/>
<evidence type="ECO:0000256" key="4">
    <source>
        <dbReference type="SAM" id="MobiDB-lite"/>
    </source>
</evidence>
<dbReference type="Gene3D" id="2.40.50.140">
    <property type="entry name" value="Nucleic acid-binding proteins"/>
    <property type="match status" value="1"/>
</dbReference>
<dbReference type="PANTHER" id="PTHR13989">
    <property type="entry name" value="REPLICATION PROTEIN A-RELATED"/>
    <property type="match status" value="1"/>
</dbReference>
<keyword evidence="2" id="KW-0238">DNA-binding</keyword>
<comment type="subcellular location">
    <subcellularLocation>
        <location evidence="1">Nucleus</location>
    </subcellularLocation>
</comment>
<dbReference type="OrthoDB" id="25571at2759"/>
<evidence type="ECO:0000256" key="3">
    <source>
        <dbReference type="ARBA" id="ARBA00023242"/>
    </source>
</evidence>
<dbReference type="EMBL" id="CM000884">
    <property type="protein sequence ID" value="PNT60998.1"/>
    <property type="molecule type" value="Genomic_DNA"/>
</dbReference>
<keyword evidence="3" id="KW-0539">Nucleus</keyword>
<dbReference type="InterPro" id="IPR040260">
    <property type="entry name" value="RFA2-like"/>
</dbReference>
<dbReference type="AlphaFoldDB" id="A0A2K2CG41"/>
<dbReference type="EMBL" id="CM000884">
    <property type="protein sequence ID" value="PNT60996.1"/>
    <property type="molecule type" value="Genomic_DNA"/>
</dbReference>
<evidence type="ECO:0000313" key="5">
    <source>
        <dbReference type="EMBL" id="PNT60996.1"/>
    </source>
</evidence>
<dbReference type="GO" id="GO:0003677">
    <property type="term" value="F:DNA binding"/>
    <property type="evidence" value="ECO:0007669"/>
    <property type="project" value="UniProtKB-KW"/>
</dbReference>
<evidence type="ECO:0000313" key="6">
    <source>
        <dbReference type="EnsemblPlants" id="PNT60996"/>
    </source>
</evidence>
<protein>
    <recommendedName>
        <fullName evidence="8">OB domain-containing protein</fullName>
    </recommendedName>
</protein>
<reference evidence="6" key="3">
    <citation type="submission" date="2018-08" db="UniProtKB">
        <authorList>
            <consortium name="EnsemblPlants"/>
        </authorList>
    </citation>
    <scope>IDENTIFICATION</scope>
    <source>
        <strain evidence="6">cv. Bd21</strain>
    </source>
</reference>
<accession>A0A2K2CG41</accession>
<dbReference type="SUPFAM" id="SSF50249">
    <property type="entry name" value="Nucleic acid-binding proteins"/>
    <property type="match status" value="1"/>
</dbReference>
<name>A0A2K2CG41_BRADI</name>
<evidence type="ECO:0000256" key="1">
    <source>
        <dbReference type="ARBA" id="ARBA00004123"/>
    </source>
</evidence>
<evidence type="ECO:0008006" key="8">
    <source>
        <dbReference type="Google" id="ProtNLM"/>
    </source>
</evidence>